<dbReference type="Proteomes" id="UP000244197">
    <property type="component" value="Unassembled WGS sequence"/>
</dbReference>
<organism evidence="2 3">
    <name type="scientific">Vibrio splendidus</name>
    <dbReference type="NCBI Taxonomy" id="29497"/>
    <lineage>
        <taxon>Bacteria</taxon>
        <taxon>Pseudomonadati</taxon>
        <taxon>Pseudomonadota</taxon>
        <taxon>Gammaproteobacteria</taxon>
        <taxon>Vibrionales</taxon>
        <taxon>Vibrionaceae</taxon>
        <taxon>Vibrio</taxon>
    </lineage>
</organism>
<dbReference type="InterPro" id="IPR027417">
    <property type="entry name" value="P-loop_NTPase"/>
</dbReference>
<gene>
    <name evidence="2" type="ORF">CWO07_10585</name>
</gene>
<feature type="domain" description="KAP NTPase" evidence="1">
    <location>
        <begin position="23"/>
        <end position="52"/>
    </location>
</feature>
<proteinExistence type="predicted"/>
<dbReference type="Pfam" id="PF07693">
    <property type="entry name" value="KAP_NTPase"/>
    <property type="match status" value="1"/>
</dbReference>
<comment type="caution">
    <text evidence="2">The sequence shown here is derived from an EMBL/GenBank/DDBJ whole genome shotgun (WGS) entry which is preliminary data.</text>
</comment>
<dbReference type="InterPro" id="IPR011646">
    <property type="entry name" value="KAP_P-loop"/>
</dbReference>
<accession>A0A2T5EW43</accession>
<dbReference type="EMBL" id="PIFK01000018">
    <property type="protein sequence ID" value="PTP35365.1"/>
    <property type="molecule type" value="Genomic_DNA"/>
</dbReference>
<protein>
    <recommendedName>
        <fullName evidence="1">KAP NTPase domain-containing protein</fullName>
    </recommendedName>
</protein>
<name>A0A2T5EW43_VIBSP</name>
<evidence type="ECO:0000313" key="3">
    <source>
        <dbReference type="Proteomes" id="UP000244197"/>
    </source>
</evidence>
<dbReference type="AlphaFoldDB" id="A0A2T5EW43"/>
<dbReference type="Gene3D" id="3.40.50.300">
    <property type="entry name" value="P-loop containing nucleotide triphosphate hydrolases"/>
    <property type="match status" value="1"/>
</dbReference>
<dbReference type="SUPFAM" id="SSF52540">
    <property type="entry name" value="P-loop containing nucleoside triphosphate hydrolases"/>
    <property type="match status" value="1"/>
</dbReference>
<evidence type="ECO:0000259" key="1">
    <source>
        <dbReference type="Pfam" id="PF07693"/>
    </source>
</evidence>
<reference evidence="2 3" key="1">
    <citation type="submission" date="2017-11" db="EMBL/GenBank/DDBJ databases">
        <title>Population delineation of vibrios coincides with oyster pathogenicity.</title>
        <authorList>
            <person name="Bruto M."/>
            <person name="Labreuche Y."/>
            <person name="James A."/>
            <person name="Piel D."/>
            <person name="Chenivesse S."/>
            <person name="Petton B."/>
            <person name="Polz M.F."/>
            <person name="Le Roux F."/>
        </authorList>
    </citation>
    <scope>NUCLEOTIDE SEQUENCE [LARGE SCALE GENOMIC DNA]</scope>
    <source>
        <strain evidence="2 3">FF_144</strain>
    </source>
</reference>
<sequence>MGTIFLIVNDIFGLVLMGRVTQIIDLLSDESFPSVLLLDGAWGSGKTHFVNTELKGALEYKFKKDVLFFSLYGISSVGDFRDKLISLMLSDGDSTKIATFMSKAVDGLAQNMGERGVGALISGVAGAYKHALFSKLRDYVLILDDLERVSQEESIKHILGECLNLAESKGFKIVVVANEDKIGCKEDIEKVFVDKVKFSLTNEELFSFVVGEYQDVLSGSLTNELSLLVSTLKIRNIRVLKRGLNRFKALHNLVTKDDSLSTELALSKLLDQTIRTCYAIYERGLDAESIVSAVESQVFRRMASRDEDESVERKFKEHDEIFPSLYTSIPKSLIEFCSNGVLSYENLAQDFDLPVAAKPIEAVTSYWSRFRIDDDTFNKGVLALQNAIDNPQDMNIAEWFGVCSTYISLLRDQTLDTTFGDEAQIVAIASKVKVTDFLPLPRDYDRFFRGESYLGLQDIFESKYSEHSSLSGVRDSSEFIVKFKQSLANVYQEIADNKSHKPLLNHIGIDNFEHAFREWRLEELFDFGRLLSSRYNFSNLSDYFSDELTAMTEMLALIEQLKKEWGSCRRTGALALMQQRIELASKKLAETEKELSK</sequence>
<evidence type="ECO:0000313" key="2">
    <source>
        <dbReference type="EMBL" id="PTP35365.1"/>
    </source>
</evidence>